<protein>
    <recommendedName>
        <fullName evidence="3">Ribosomal RNA small subunit methyltransferase H</fullName>
    </recommendedName>
</protein>
<evidence type="ECO:0000313" key="1">
    <source>
        <dbReference type="EMBL" id="CAD8061799.1"/>
    </source>
</evidence>
<comment type="caution">
    <text evidence="1">The sequence shown here is derived from an EMBL/GenBank/DDBJ whole genome shotgun (WGS) entry which is preliminary data.</text>
</comment>
<evidence type="ECO:0000313" key="2">
    <source>
        <dbReference type="Proteomes" id="UP000688137"/>
    </source>
</evidence>
<dbReference type="Pfam" id="PF01795">
    <property type="entry name" value="Methyltransf_5"/>
    <property type="match status" value="1"/>
</dbReference>
<reference evidence="1" key="1">
    <citation type="submission" date="2021-01" db="EMBL/GenBank/DDBJ databases">
        <authorList>
            <consortium name="Genoscope - CEA"/>
            <person name="William W."/>
        </authorList>
    </citation>
    <scope>NUCLEOTIDE SEQUENCE</scope>
</reference>
<dbReference type="EMBL" id="CAJJDM010000031">
    <property type="protein sequence ID" value="CAD8061799.1"/>
    <property type="molecule type" value="Genomic_DNA"/>
</dbReference>
<dbReference type="CDD" id="cd02440">
    <property type="entry name" value="AdoMet_MTases"/>
    <property type="match status" value="1"/>
</dbReference>
<dbReference type="AlphaFoldDB" id="A0A8S1L2G9"/>
<dbReference type="GO" id="GO:0071424">
    <property type="term" value="F:rRNA (cytosine-N4-)-methyltransferase activity"/>
    <property type="evidence" value="ECO:0007669"/>
    <property type="project" value="TreeGrafter"/>
</dbReference>
<dbReference type="PANTHER" id="PTHR11265">
    <property type="entry name" value="S-ADENOSYL-METHYLTRANSFERASE MRAW"/>
    <property type="match status" value="1"/>
</dbReference>
<dbReference type="OMA" id="NPAKRTF"/>
<dbReference type="PANTHER" id="PTHR11265:SF0">
    <property type="entry name" value="12S RRNA N4-METHYLCYTIDINE METHYLTRANSFERASE"/>
    <property type="match status" value="1"/>
</dbReference>
<organism evidence="1 2">
    <name type="scientific">Paramecium primaurelia</name>
    <dbReference type="NCBI Taxonomy" id="5886"/>
    <lineage>
        <taxon>Eukaryota</taxon>
        <taxon>Sar</taxon>
        <taxon>Alveolata</taxon>
        <taxon>Ciliophora</taxon>
        <taxon>Intramacronucleata</taxon>
        <taxon>Oligohymenophorea</taxon>
        <taxon>Peniculida</taxon>
        <taxon>Parameciidae</taxon>
        <taxon>Paramecium</taxon>
    </lineage>
</organism>
<keyword evidence="2" id="KW-1185">Reference proteome</keyword>
<evidence type="ECO:0008006" key="3">
    <source>
        <dbReference type="Google" id="ProtNLM"/>
    </source>
</evidence>
<accession>A0A8S1L2G9</accession>
<dbReference type="PIRSF" id="PIRSF004486">
    <property type="entry name" value="MraW"/>
    <property type="match status" value="1"/>
</dbReference>
<sequence length="306" mass="35926">MFKFSRLKFLKSLDILQEDNPILKKHYPVMHKEILERVLAFQKKTFKNNIDMVDCTIGTGAHSSILLENVKNLKILGLDIDERMIKNLPQNIIAKQDNFINFYKHKTLSDTKYFDIIFADLGYNINQVYDESYGLSYKKNSVLDMRYSQSIQYTAADLLNNRSQQELREIFHNYGNIHKANQLAKIIIDNRQKEKFERANQIIDILNELSMGDQIMKTFQALRIAVNQEINNLNLFLEKVQSQQIVDKQLILIITFHSLEAEAVQKFIMKFKKQFSIKIIKPSEDEIKENPRSRSAQLFEIINKSI</sequence>
<dbReference type="Proteomes" id="UP000688137">
    <property type="component" value="Unassembled WGS sequence"/>
</dbReference>
<proteinExistence type="predicted"/>
<dbReference type="NCBIfam" id="TIGR00006">
    <property type="entry name" value="16S rRNA (cytosine(1402)-N(4))-methyltransferase RsmH"/>
    <property type="match status" value="1"/>
</dbReference>
<gene>
    <name evidence="1" type="ORF">PPRIM_AZ9-3.1.T0320162</name>
</gene>
<name>A0A8S1L2G9_PARPR</name>
<dbReference type="InterPro" id="IPR002903">
    <property type="entry name" value="RsmH"/>
</dbReference>
<dbReference type="GO" id="GO:0070475">
    <property type="term" value="P:rRNA base methylation"/>
    <property type="evidence" value="ECO:0007669"/>
    <property type="project" value="TreeGrafter"/>
</dbReference>